<name>A0A7C5QZQ6_9PROT</name>
<accession>A0A7C5QZQ6</accession>
<dbReference type="InterPro" id="IPR010266">
    <property type="entry name" value="NnrS"/>
</dbReference>
<feature type="non-terminal residue" evidence="2">
    <location>
        <position position="1"/>
    </location>
</feature>
<keyword evidence="1" id="KW-0472">Membrane</keyword>
<comment type="caution">
    <text evidence="2">The sequence shown here is derived from an EMBL/GenBank/DDBJ whole genome shotgun (WGS) entry which is preliminary data.</text>
</comment>
<dbReference type="Proteomes" id="UP000885830">
    <property type="component" value="Unassembled WGS sequence"/>
</dbReference>
<dbReference type="Pfam" id="PF05940">
    <property type="entry name" value="NnrS"/>
    <property type="match status" value="1"/>
</dbReference>
<reference evidence="2" key="1">
    <citation type="journal article" date="2020" name="mSystems">
        <title>Genome- and Community-Level Interaction Insights into Carbon Utilization and Element Cycling Functions of Hydrothermarchaeota in Hydrothermal Sediment.</title>
        <authorList>
            <person name="Zhou Z."/>
            <person name="Liu Y."/>
            <person name="Xu W."/>
            <person name="Pan J."/>
            <person name="Luo Z.H."/>
            <person name="Li M."/>
        </authorList>
    </citation>
    <scope>NUCLEOTIDE SEQUENCE [LARGE SCALE GENOMIC DNA]</scope>
    <source>
        <strain evidence="2">HyVt-485</strain>
    </source>
</reference>
<dbReference type="AlphaFoldDB" id="A0A7C5QZQ6"/>
<gene>
    <name evidence="2" type="ORF">ENJ42_02285</name>
</gene>
<dbReference type="EMBL" id="DRMJ01000111">
    <property type="protein sequence ID" value="HHL42420.1"/>
    <property type="molecule type" value="Genomic_DNA"/>
</dbReference>
<feature type="transmembrane region" description="Helical" evidence="1">
    <location>
        <begin position="5"/>
        <end position="22"/>
    </location>
</feature>
<feature type="transmembrane region" description="Helical" evidence="1">
    <location>
        <begin position="59"/>
        <end position="78"/>
    </location>
</feature>
<keyword evidence="1" id="KW-1133">Transmembrane helix</keyword>
<feature type="transmembrane region" description="Helical" evidence="1">
    <location>
        <begin position="90"/>
        <end position="111"/>
    </location>
</feature>
<keyword evidence="1" id="KW-0812">Transmembrane</keyword>
<feature type="transmembrane region" description="Helical" evidence="1">
    <location>
        <begin position="28"/>
        <end position="47"/>
    </location>
</feature>
<evidence type="ECO:0000256" key="1">
    <source>
        <dbReference type="SAM" id="Phobius"/>
    </source>
</evidence>
<organism evidence="2">
    <name type="scientific">Hellea balneolensis</name>
    <dbReference type="NCBI Taxonomy" id="287478"/>
    <lineage>
        <taxon>Bacteria</taxon>
        <taxon>Pseudomonadati</taxon>
        <taxon>Pseudomonadota</taxon>
        <taxon>Alphaproteobacteria</taxon>
        <taxon>Maricaulales</taxon>
        <taxon>Robiginitomaculaceae</taxon>
        <taxon>Hellea</taxon>
    </lineage>
</organism>
<proteinExistence type="predicted"/>
<evidence type="ECO:0000313" key="2">
    <source>
        <dbReference type="EMBL" id="HHL42420.1"/>
    </source>
</evidence>
<protein>
    <submittedName>
        <fullName evidence="2">NnrS family protein</fullName>
    </submittedName>
</protein>
<sequence>VGYGWIALGLVLLGLALFYPPLPMSNALHALSIGAFGTMIAGVMSRASLGHSGRVIRAGAGLSLVYILISLAAIARIVSAQFSTLPMMSLAGGLWIAGFTVFALLFTPLFFTPRPPR</sequence>